<evidence type="ECO:0000259" key="4">
    <source>
        <dbReference type="Pfam" id="PF02576"/>
    </source>
</evidence>
<comment type="function">
    <text evidence="3">Required for maturation of 30S ribosomal subunits.</text>
</comment>
<reference evidence="6 7" key="1">
    <citation type="submission" date="2022-03" db="EMBL/GenBank/DDBJ databases">
        <title>Novel taxa within the pig intestine.</title>
        <authorList>
            <person name="Wylensek D."/>
            <person name="Bishof K."/>
            <person name="Afrizal A."/>
            <person name="Clavel T."/>
        </authorList>
    </citation>
    <scope>NUCLEOTIDE SEQUENCE [LARGE SCALE GENOMIC DNA]</scope>
    <source>
        <strain evidence="6 7">CLA-KB-P133</strain>
    </source>
</reference>
<evidence type="ECO:0000256" key="2">
    <source>
        <dbReference type="ARBA" id="ARBA00022517"/>
    </source>
</evidence>
<dbReference type="GO" id="GO:0006412">
    <property type="term" value="P:translation"/>
    <property type="evidence" value="ECO:0007669"/>
    <property type="project" value="TreeGrafter"/>
</dbReference>
<name>A0AB35U6F5_9FIRM</name>
<dbReference type="HAMAP" id="MF_01077">
    <property type="entry name" value="RimP"/>
    <property type="match status" value="1"/>
</dbReference>
<comment type="subcellular location">
    <subcellularLocation>
        <location evidence="3">Cytoplasm</location>
    </subcellularLocation>
</comment>
<evidence type="ECO:0000259" key="5">
    <source>
        <dbReference type="Pfam" id="PF17384"/>
    </source>
</evidence>
<dbReference type="InterPro" id="IPR028989">
    <property type="entry name" value="RimP_N"/>
</dbReference>
<dbReference type="RefSeq" id="WP_277010047.1">
    <property type="nucleotide sequence ID" value="NZ_JALBUR010000022.1"/>
</dbReference>
<dbReference type="Gene3D" id="3.30.300.70">
    <property type="entry name" value="RimP-like superfamily, N-terminal"/>
    <property type="match status" value="1"/>
</dbReference>
<keyword evidence="7" id="KW-1185">Reference proteome</keyword>
<dbReference type="Pfam" id="PF02576">
    <property type="entry name" value="RimP_N"/>
    <property type="match status" value="1"/>
</dbReference>
<feature type="domain" description="Ribosome maturation factor RimP N-terminal" evidence="4">
    <location>
        <begin position="10"/>
        <end position="81"/>
    </location>
</feature>
<dbReference type="GO" id="GO:0005829">
    <property type="term" value="C:cytosol"/>
    <property type="evidence" value="ECO:0007669"/>
    <property type="project" value="TreeGrafter"/>
</dbReference>
<organism evidence="6 7">
    <name type="scientific">Grylomicrobium aquisgranensis</name>
    <dbReference type="NCBI Taxonomy" id="2926318"/>
    <lineage>
        <taxon>Bacteria</taxon>
        <taxon>Bacillati</taxon>
        <taxon>Bacillota</taxon>
        <taxon>Erysipelotrichia</taxon>
        <taxon>Erysipelotrichales</taxon>
        <taxon>Erysipelotrichaceae</taxon>
        <taxon>Grylomicrobium</taxon>
    </lineage>
</organism>
<keyword evidence="1 3" id="KW-0963">Cytoplasm</keyword>
<dbReference type="InterPro" id="IPR036847">
    <property type="entry name" value="RimP_C_sf"/>
</dbReference>
<dbReference type="SUPFAM" id="SSF74942">
    <property type="entry name" value="YhbC-like, C-terminal domain"/>
    <property type="match status" value="1"/>
</dbReference>
<evidence type="ECO:0000313" key="7">
    <source>
        <dbReference type="Proteomes" id="UP001286174"/>
    </source>
</evidence>
<dbReference type="Proteomes" id="UP001286174">
    <property type="component" value="Unassembled WGS sequence"/>
</dbReference>
<keyword evidence="2 3" id="KW-0690">Ribosome biogenesis</keyword>
<dbReference type="Gene3D" id="2.30.30.180">
    <property type="entry name" value="Ribosome maturation factor RimP, C-terminal domain"/>
    <property type="match status" value="1"/>
</dbReference>
<dbReference type="InterPro" id="IPR028998">
    <property type="entry name" value="RimP_C"/>
</dbReference>
<accession>A0AB35U6F5</accession>
<evidence type="ECO:0000313" key="6">
    <source>
        <dbReference type="EMBL" id="MDX8420097.1"/>
    </source>
</evidence>
<sequence length="154" mass="17516">MENTEKLKSLLEPVLQQCGVRLYEINWLGSEHTLQVSIMKEDGTMDLDTCADVSSRVSDVLDQADPIGSEYTLEVCSPGAEREIRDLDELRHMPHAYVCVHLKEPVKKMMELTGEIESIDENDVVTLAYRDKAVLRRVQFGLDNIEKIRLAVKI</sequence>
<gene>
    <name evidence="3" type="primary">rimP</name>
    <name evidence="6" type="ORF">MOZ60_08330</name>
</gene>
<evidence type="ECO:0000256" key="1">
    <source>
        <dbReference type="ARBA" id="ARBA00022490"/>
    </source>
</evidence>
<evidence type="ECO:0000256" key="3">
    <source>
        <dbReference type="HAMAP-Rule" id="MF_01077"/>
    </source>
</evidence>
<dbReference type="InterPro" id="IPR035956">
    <property type="entry name" value="RimP_N_sf"/>
</dbReference>
<dbReference type="SUPFAM" id="SSF75420">
    <property type="entry name" value="YhbC-like, N-terminal domain"/>
    <property type="match status" value="1"/>
</dbReference>
<protein>
    <recommendedName>
        <fullName evidence="3">Ribosome maturation factor RimP</fullName>
    </recommendedName>
</protein>
<dbReference type="PANTHER" id="PTHR33867">
    <property type="entry name" value="RIBOSOME MATURATION FACTOR RIMP"/>
    <property type="match status" value="1"/>
</dbReference>
<feature type="domain" description="Ribosome maturation factor RimP C-terminal" evidence="5">
    <location>
        <begin position="97"/>
        <end position="153"/>
    </location>
</feature>
<comment type="caution">
    <text evidence="6">The sequence shown here is derived from an EMBL/GenBank/DDBJ whole genome shotgun (WGS) entry which is preliminary data.</text>
</comment>
<dbReference type="InterPro" id="IPR003728">
    <property type="entry name" value="Ribosome_maturation_RimP"/>
</dbReference>
<dbReference type="AlphaFoldDB" id="A0AB35U6F5"/>
<comment type="similarity">
    <text evidence="3">Belongs to the RimP family.</text>
</comment>
<proteinExistence type="inferred from homology"/>
<dbReference type="Pfam" id="PF17384">
    <property type="entry name" value="DUF150_C"/>
    <property type="match status" value="1"/>
</dbReference>
<dbReference type="PANTHER" id="PTHR33867:SF1">
    <property type="entry name" value="RIBOSOME MATURATION FACTOR RIMP"/>
    <property type="match status" value="1"/>
</dbReference>
<dbReference type="EMBL" id="JALBUR010000022">
    <property type="protein sequence ID" value="MDX8420097.1"/>
    <property type="molecule type" value="Genomic_DNA"/>
</dbReference>
<dbReference type="GO" id="GO:0000028">
    <property type="term" value="P:ribosomal small subunit assembly"/>
    <property type="evidence" value="ECO:0007669"/>
    <property type="project" value="TreeGrafter"/>
</dbReference>